<sequence>MAPLSPSFLDRLSLSHRGPLLPLHSSRRREENGYDLDELDPLPSDGLLASPPPEAPYRRKPYRDLDSRMPEPPVGYADNETSPPQRPSSALFAGPPPPIARSAFLVKDDLEGSSPPPGRKQHQASPQNVASSLLNIGSVFFDSRRDKQQTQYQPPADSIWQSLRRREKAIENELQHVLDVQATALAGEPGRAPPSPAQDEFDGLSDAGSSTPTATFYSTASSKSKMMRSLNLPTKSTPDGNVIPVRQPTRSRRPGIRTARRSLLRSMTALADLKAEEDARVSSAVSQRKMALARLRKLAASKQTIRSELRALDKDEEEPLGKELRSLQSQRTSLTDEIKELEERLVGLRNKRRWVDGRIDDVRNRREAGLSGYKGALREVEADIDALVRHPSIRPLDRELWASRHGEGSDAESAAETSPGGEEFLRLIPERRTLDMARSWWESEIAILEDRRRKVERDREALEAGERLWGEVIDLVSNYEATMVEMMKGVSSTRKGKEKQPTPDDITRLLLEQMSTVVSALEEKLKFAEDKEWNLLICAVGAELDAFNEAERVLRQGLSPATNRPPGPLEEERERDFDRRSAATDSPVFKPRLTRANSAQREDSDNEVPEELLASSKDADPHQDTPTATSPMPPLSPSRDFERSDSENSVPPEFLAEHSDVVD</sequence>
<feature type="compositionally biased region" description="Basic and acidic residues" evidence="2">
    <location>
        <begin position="570"/>
        <end position="582"/>
    </location>
</feature>
<evidence type="ECO:0000313" key="4">
    <source>
        <dbReference type="Proteomes" id="UP001187682"/>
    </source>
</evidence>
<proteinExistence type="predicted"/>
<evidence type="ECO:0000313" key="3">
    <source>
        <dbReference type="EMBL" id="SPO07672.1"/>
    </source>
</evidence>
<feature type="region of interest" description="Disordered" evidence="2">
    <location>
        <begin position="186"/>
        <end position="253"/>
    </location>
</feature>
<name>A0AAE8N7L0_9PEZI</name>
<reference evidence="3" key="1">
    <citation type="submission" date="2018-03" db="EMBL/GenBank/DDBJ databases">
        <authorList>
            <person name="Guldener U."/>
        </authorList>
    </citation>
    <scope>NUCLEOTIDE SEQUENCE</scope>
</reference>
<dbReference type="Gene3D" id="1.10.287.1490">
    <property type="match status" value="1"/>
</dbReference>
<protein>
    <submittedName>
        <fullName evidence="3">Related to cellular myosin heavy chain, type a</fullName>
    </submittedName>
</protein>
<feature type="region of interest" description="Disordered" evidence="2">
    <location>
        <begin position="140"/>
        <end position="159"/>
    </location>
</feature>
<keyword evidence="1" id="KW-0175">Coiled coil</keyword>
<evidence type="ECO:0000256" key="2">
    <source>
        <dbReference type="SAM" id="MobiDB-lite"/>
    </source>
</evidence>
<feature type="region of interest" description="Disordered" evidence="2">
    <location>
        <begin position="1"/>
        <end position="131"/>
    </location>
</feature>
<feature type="region of interest" description="Disordered" evidence="2">
    <location>
        <begin position="404"/>
        <end position="423"/>
    </location>
</feature>
<evidence type="ECO:0000256" key="1">
    <source>
        <dbReference type="SAM" id="Coils"/>
    </source>
</evidence>
<dbReference type="Proteomes" id="UP001187682">
    <property type="component" value="Unassembled WGS sequence"/>
</dbReference>
<accession>A0AAE8N7L0</accession>
<organism evidence="3 4">
    <name type="scientific">Cephalotrichum gorgonifer</name>
    <dbReference type="NCBI Taxonomy" id="2041049"/>
    <lineage>
        <taxon>Eukaryota</taxon>
        <taxon>Fungi</taxon>
        <taxon>Dikarya</taxon>
        <taxon>Ascomycota</taxon>
        <taxon>Pezizomycotina</taxon>
        <taxon>Sordariomycetes</taxon>
        <taxon>Hypocreomycetidae</taxon>
        <taxon>Microascales</taxon>
        <taxon>Microascaceae</taxon>
        <taxon>Cephalotrichum</taxon>
    </lineage>
</organism>
<dbReference type="AlphaFoldDB" id="A0AAE8N7L0"/>
<gene>
    <name evidence="3" type="ORF">DNG_10367</name>
</gene>
<comment type="caution">
    <text evidence="3">The sequence shown here is derived from an EMBL/GenBank/DDBJ whole genome shotgun (WGS) entry which is preliminary data.</text>
</comment>
<dbReference type="EMBL" id="ONZQ02000023">
    <property type="protein sequence ID" value="SPO07672.1"/>
    <property type="molecule type" value="Genomic_DNA"/>
</dbReference>
<feature type="compositionally biased region" description="Polar residues" evidence="2">
    <location>
        <begin position="207"/>
        <end position="224"/>
    </location>
</feature>
<feature type="region of interest" description="Disordered" evidence="2">
    <location>
        <begin position="557"/>
        <end position="663"/>
    </location>
</feature>
<keyword evidence="4" id="KW-1185">Reference proteome</keyword>
<feature type="coiled-coil region" evidence="1">
    <location>
        <begin position="324"/>
        <end position="351"/>
    </location>
</feature>